<organism evidence="1 2">
    <name type="scientific">Streptomyces iconiensis</name>
    <dbReference type="NCBI Taxonomy" id="1384038"/>
    <lineage>
        <taxon>Bacteria</taxon>
        <taxon>Bacillati</taxon>
        <taxon>Actinomycetota</taxon>
        <taxon>Actinomycetes</taxon>
        <taxon>Kitasatosporales</taxon>
        <taxon>Streptomycetaceae</taxon>
        <taxon>Streptomyces</taxon>
    </lineage>
</organism>
<dbReference type="EMBL" id="JANCPR020000010">
    <property type="protein sequence ID" value="MDJ1132794.1"/>
    <property type="molecule type" value="Genomic_DNA"/>
</dbReference>
<dbReference type="InterPro" id="IPR049803">
    <property type="entry name" value="RiPP_thiocil-like"/>
</dbReference>
<dbReference type="RefSeq" id="WP_274040148.1">
    <property type="nucleotide sequence ID" value="NZ_JANCPR020000010.1"/>
</dbReference>
<evidence type="ECO:0000313" key="1">
    <source>
        <dbReference type="EMBL" id="MDJ1132794.1"/>
    </source>
</evidence>
<proteinExistence type="predicted"/>
<reference evidence="1 2" key="1">
    <citation type="submission" date="2023-05" db="EMBL/GenBank/DDBJ databases">
        <title>Streptantibioticus silvisoli sp. nov., acidotolerant actinomycetes 1 from pine litter.</title>
        <authorList>
            <person name="Swiecimska M."/>
            <person name="Golinska P."/>
            <person name="Sangal V."/>
            <person name="Wachnowicz B."/>
            <person name="Goodfellow M."/>
        </authorList>
    </citation>
    <scope>NUCLEOTIDE SEQUENCE [LARGE SCALE GENOMIC DNA]</scope>
    <source>
        <strain evidence="1 2">DSM 42109</strain>
    </source>
</reference>
<dbReference type="NCBIfam" id="NF033482">
    <property type="entry name" value="RiPP_thiocil"/>
    <property type="match status" value="1"/>
</dbReference>
<name>A0ABT6ZUR5_9ACTN</name>
<comment type="caution">
    <text evidence="1">The sequence shown here is derived from an EMBL/GenBank/DDBJ whole genome shotgun (WGS) entry which is preliminary data.</text>
</comment>
<sequence>MTHDENSLDLFAEDASLTVDALPTDASLASVSTIGTFGSLGGSTIATSGTASSNG</sequence>
<evidence type="ECO:0000313" key="2">
    <source>
        <dbReference type="Proteomes" id="UP001214441"/>
    </source>
</evidence>
<gene>
    <name evidence="1" type="ORF">NMN56_012675</name>
</gene>
<protein>
    <submittedName>
        <fullName evidence="1">Thiocillin family RiPP</fullName>
    </submittedName>
</protein>
<keyword evidence="2" id="KW-1185">Reference proteome</keyword>
<dbReference type="Proteomes" id="UP001214441">
    <property type="component" value="Unassembled WGS sequence"/>
</dbReference>
<accession>A0ABT6ZUR5</accession>